<dbReference type="EMBL" id="CM026427">
    <property type="protein sequence ID" value="KAG0569780.1"/>
    <property type="molecule type" value="Genomic_DNA"/>
</dbReference>
<feature type="domain" description="RING-type" evidence="16">
    <location>
        <begin position="104"/>
        <end position="146"/>
    </location>
</feature>
<comment type="catalytic activity">
    <reaction evidence="1">
        <text>S-ubiquitinyl-[E2 ubiquitin-conjugating enzyme]-L-cysteine + [acceptor protein]-L-lysine = [E2 ubiquitin-conjugating enzyme]-L-cysteine + N(6)-ubiquitinyl-[acceptor protein]-L-lysine.</text>
        <dbReference type="EC" id="2.3.2.27"/>
    </reaction>
</comment>
<name>A0A8T0HES0_CERPU</name>
<evidence type="ECO:0000256" key="13">
    <source>
        <dbReference type="PROSITE-ProRule" id="PRU00175"/>
    </source>
</evidence>
<evidence type="ECO:0000313" key="18">
    <source>
        <dbReference type="Proteomes" id="UP000822688"/>
    </source>
</evidence>
<dbReference type="AlphaFoldDB" id="A0A8T0HES0"/>
<dbReference type="InterPro" id="IPR013083">
    <property type="entry name" value="Znf_RING/FYVE/PHD"/>
</dbReference>
<dbReference type="SUPFAM" id="SSF57850">
    <property type="entry name" value="RING/U-box"/>
    <property type="match status" value="1"/>
</dbReference>
<dbReference type="PROSITE" id="PS50089">
    <property type="entry name" value="ZF_RING_2"/>
    <property type="match status" value="1"/>
</dbReference>
<dbReference type="CDD" id="cd16461">
    <property type="entry name" value="RING-H2_EL5-like"/>
    <property type="match status" value="1"/>
</dbReference>
<sequence>MSSINDTGAAVPSPATPKFNPSMAIIIVVLIGACLAVAIFSMYIRRCTQGSDENSSRNIARRSQSIHFYERPGEGLARAVIDSLPLVSFSVVKALKDGKEDLECTVCLESFEEDESLRLLPKCSHVFHTECIDAWFISHSTCPLCRTSLKPTADELNAGVPAVGEVSRRLLEAQEELFGSARQESGRETIIDEDEVMDGISREVGCDIERENERNSARLTTLRKLDRNSDSFKRAARGVKVRERLATLSARYPSSSADFHAEPQGCIHLSLQRTGSSNARGAGDFDSGEVFRYGSLRYGAPGLSLSKSLGRLGSLNEREQQEPGDQSNVKRSETVEEEGDSSTSEHWVTLDVGVASTYNSPKTRSALVGCDNSDASSAIPDTRVLLGKPRSGPLAGKQMNAAHRKSGSTWEQRVMTDRGSFRRLRSSFSLHRSASEGRAQMVEIEPLPTAPAVEMDNATTLAQRTMQWLSGGNRHTRSSSGRGSLEERNNALQQIVTE</sequence>
<feature type="transmembrane region" description="Helical" evidence="15">
    <location>
        <begin position="23"/>
        <end position="44"/>
    </location>
</feature>
<evidence type="ECO:0000256" key="7">
    <source>
        <dbReference type="ARBA" id="ARBA00022723"/>
    </source>
</evidence>
<reference evidence="17 18" key="1">
    <citation type="submission" date="2020-06" db="EMBL/GenBank/DDBJ databases">
        <title>WGS assembly of Ceratodon purpureus strain R40.</title>
        <authorList>
            <person name="Carey S.B."/>
            <person name="Jenkins J."/>
            <person name="Shu S."/>
            <person name="Lovell J.T."/>
            <person name="Sreedasyam A."/>
            <person name="Maumus F."/>
            <person name="Tiley G.P."/>
            <person name="Fernandez-Pozo N."/>
            <person name="Barry K."/>
            <person name="Chen C."/>
            <person name="Wang M."/>
            <person name="Lipzen A."/>
            <person name="Daum C."/>
            <person name="Saski C.A."/>
            <person name="Payton A.C."/>
            <person name="Mcbreen J.C."/>
            <person name="Conrad R.E."/>
            <person name="Kollar L.M."/>
            <person name="Olsson S."/>
            <person name="Huttunen S."/>
            <person name="Landis J.B."/>
            <person name="Wickett N.J."/>
            <person name="Johnson M.G."/>
            <person name="Rensing S.A."/>
            <person name="Grimwood J."/>
            <person name="Schmutz J."/>
            <person name="Mcdaniel S.F."/>
        </authorList>
    </citation>
    <scope>NUCLEOTIDE SEQUENCE [LARGE SCALE GENOMIC DNA]</scope>
    <source>
        <strain evidence="17 18">R40</strain>
    </source>
</reference>
<evidence type="ECO:0000256" key="11">
    <source>
        <dbReference type="ARBA" id="ARBA00022989"/>
    </source>
</evidence>
<evidence type="ECO:0000256" key="14">
    <source>
        <dbReference type="SAM" id="MobiDB-lite"/>
    </source>
</evidence>
<keyword evidence="6 15" id="KW-0812">Transmembrane</keyword>
<keyword evidence="8 13" id="KW-0863">Zinc-finger</keyword>
<feature type="region of interest" description="Disordered" evidence="14">
    <location>
        <begin position="468"/>
        <end position="498"/>
    </location>
</feature>
<evidence type="ECO:0000256" key="3">
    <source>
        <dbReference type="ARBA" id="ARBA00004906"/>
    </source>
</evidence>
<evidence type="ECO:0000256" key="15">
    <source>
        <dbReference type="SAM" id="Phobius"/>
    </source>
</evidence>
<dbReference type="GO" id="GO:0016020">
    <property type="term" value="C:membrane"/>
    <property type="evidence" value="ECO:0007669"/>
    <property type="project" value="UniProtKB-SubCell"/>
</dbReference>
<evidence type="ECO:0000256" key="4">
    <source>
        <dbReference type="ARBA" id="ARBA00012483"/>
    </source>
</evidence>
<evidence type="ECO:0000313" key="17">
    <source>
        <dbReference type="EMBL" id="KAG0569780.1"/>
    </source>
</evidence>
<accession>A0A8T0HES0</accession>
<evidence type="ECO:0000259" key="16">
    <source>
        <dbReference type="PROSITE" id="PS50089"/>
    </source>
</evidence>
<evidence type="ECO:0000256" key="1">
    <source>
        <dbReference type="ARBA" id="ARBA00000900"/>
    </source>
</evidence>
<keyword evidence="12 15" id="KW-0472">Membrane</keyword>
<keyword evidence="7" id="KW-0479">Metal-binding</keyword>
<keyword evidence="18" id="KW-1185">Reference proteome</keyword>
<dbReference type="Pfam" id="PF13639">
    <property type="entry name" value="zf-RING_2"/>
    <property type="match status" value="1"/>
</dbReference>
<proteinExistence type="predicted"/>
<keyword evidence="5" id="KW-0808">Transferase</keyword>
<dbReference type="GO" id="GO:0016567">
    <property type="term" value="P:protein ubiquitination"/>
    <property type="evidence" value="ECO:0007669"/>
    <property type="project" value="InterPro"/>
</dbReference>
<dbReference type="PANTHER" id="PTHR46913:SF1">
    <property type="entry name" value="RING-H2 FINGER PROTEIN ATL16"/>
    <property type="match status" value="1"/>
</dbReference>
<dbReference type="Gene3D" id="3.30.40.10">
    <property type="entry name" value="Zinc/RING finger domain, C3HC4 (zinc finger)"/>
    <property type="match status" value="1"/>
</dbReference>
<dbReference type="EC" id="2.3.2.27" evidence="4"/>
<dbReference type="PANTHER" id="PTHR46913">
    <property type="entry name" value="RING-H2 FINGER PROTEIN ATL16"/>
    <property type="match status" value="1"/>
</dbReference>
<comment type="caution">
    <text evidence="17">The sequence shown here is derived from an EMBL/GenBank/DDBJ whole genome shotgun (WGS) entry which is preliminary data.</text>
</comment>
<keyword evidence="11 15" id="KW-1133">Transmembrane helix</keyword>
<dbReference type="Proteomes" id="UP000822688">
    <property type="component" value="Chromosome 6"/>
</dbReference>
<protein>
    <recommendedName>
        <fullName evidence="4">RING-type E3 ubiquitin transferase</fullName>
        <ecNumber evidence="4">2.3.2.27</ecNumber>
    </recommendedName>
</protein>
<evidence type="ECO:0000256" key="12">
    <source>
        <dbReference type="ARBA" id="ARBA00023136"/>
    </source>
</evidence>
<dbReference type="FunFam" id="3.30.40.10:FF:000187">
    <property type="entry name" value="E3 ubiquitin-protein ligase ATL6"/>
    <property type="match status" value="1"/>
</dbReference>
<comment type="subcellular location">
    <subcellularLocation>
        <location evidence="2">Membrane</location>
        <topology evidence="2">Single-pass membrane protein</topology>
    </subcellularLocation>
</comment>
<dbReference type="GO" id="GO:0061630">
    <property type="term" value="F:ubiquitin protein ligase activity"/>
    <property type="evidence" value="ECO:0007669"/>
    <property type="project" value="UniProtKB-EC"/>
</dbReference>
<evidence type="ECO:0000256" key="2">
    <source>
        <dbReference type="ARBA" id="ARBA00004167"/>
    </source>
</evidence>
<dbReference type="GO" id="GO:0008270">
    <property type="term" value="F:zinc ion binding"/>
    <property type="evidence" value="ECO:0007669"/>
    <property type="project" value="UniProtKB-KW"/>
</dbReference>
<dbReference type="InterPro" id="IPR001841">
    <property type="entry name" value="Znf_RING"/>
</dbReference>
<gene>
    <name evidence="17" type="ORF">KC19_6G116100</name>
</gene>
<keyword evidence="10" id="KW-0862">Zinc</keyword>
<evidence type="ECO:0000256" key="8">
    <source>
        <dbReference type="ARBA" id="ARBA00022771"/>
    </source>
</evidence>
<keyword evidence="9" id="KW-0833">Ubl conjugation pathway</keyword>
<evidence type="ECO:0000256" key="10">
    <source>
        <dbReference type="ARBA" id="ARBA00022833"/>
    </source>
</evidence>
<dbReference type="SMART" id="SM00184">
    <property type="entry name" value="RING"/>
    <property type="match status" value="1"/>
</dbReference>
<evidence type="ECO:0000256" key="9">
    <source>
        <dbReference type="ARBA" id="ARBA00022786"/>
    </source>
</evidence>
<evidence type="ECO:0000256" key="6">
    <source>
        <dbReference type="ARBA" id="ARBA00022692"/>
    </source>
</evidence>
<comment type="pathway">
    <text evidence="3">Protein modification; protein ubiquitination.</text>
</comment>
<evidence type="ECO:0000256" key="5">
    <source>
        <dbReference type="ARBA" id="ARBA00022679"/>
    </source>
</evidence>
<feature type="region of interest" description="Disordered" evidence="14">
    <location>
        <begin position="316"/>
        <end position="347"/>
    </location>
</feature>
<dbReference type="InterPro" id="IPR044600">
    <property type="entry name" value="ATL1/ATL16-like"/>
</dbReference>
<organism evidence="17 18">
    <name type="scientific">Ceratodon purpureus</name>
    <name type="common">Fire moss</name>
    <name type="synonym">Dicranum purpureum</name>
    <dbReference type="NCBI Taxonomy" id="3225"/>
    <lineage>
        <taxon>Eukaryota</taxon>
        <taxon>Viridiplantae</taxon>
        <taxon>Streptophyta</taxon>
        <taxon>Embryophyta</taxon>
        <taxon>Bryophyta</taxon>
        <taxon>Bryophytina</taxon>
        <taxon>Bryopsida</taxon>
        <taxon>Dicranidae</taxon>
        <taxon>Pseudoditrichales</taxon>
        <taxon>Ditrichaceae</taxon>
        <taxon>Ceratodon</taxon>
    </lineage>
</organism>